<dbReference type="EMBL" id="KN819412">
    <property type="protein sequence ID" value="KIJ10250.1"/>
    <property type="molecule type" value="Genomic_DNA"/>
</dbReference>
<evidence type="ECO:0000313" key="2">
    <source>
        <dbReference type="Proteomes" id="UP000053647"/>
    </source>
</evidence>
<dbReference type="AlphaFoldDB" id="A0A0C9T3R5"/>
<name>A0A0C9T3R5_PAXIN</name>
<reference evidence="1 2" key="1">
    <citation type="submission" date="2014-06" db="EMBL/GenBank/DDBJ databases">
        <authorList>
            <consortium name="DOE Joint Genome Institute"/>
            <person name="Kuo A."/>
            <person name="Kohler A."/>
            <person name="Nagy L.G."/>
            <person name="Floudas D."/>
            <person name="Copeland A."/>
            <person name="Barry K.W."/>
            <person name="Cichocki N."/>
            <person name="Veneault-Fourrey C."/>
            <person name="LaButti K."/>
            <person name="Lindquist E.A."/>
            <person name="Lipzen A."/>
            <person name="Lundell T."/>
            <person name="Morin E."/>
            <person name="Murat C."/>
            <person name="Sun H."/>
            <person name="Tunlid A."/>
            <person name="Henrissat B."/>
            <person name="Grigoriev I.V."/>
            <person name="Hibbett D.S."/>
            <person name="Martin F."/>
            <person name="Nordberg H.P."/>
            <person name="Cantor M.N."/>
            <person name="Hua S.X."/>
        </authorList>
    </citation>
    <scope>NUCLEOTIDE SEQUENCE [LARGE SCALE GENOMIC DNA]</scope>
    <source>
        <strain evidence="1 2">ATCC 200175</strain>
    </source>
</reference>
<dbReference type="OrthoDB" id="10486597at2759"/>
<sequence length="430" mass="47989">MSAHHPSDTALLAIVFRSVDGSPPPDLGISPDNFAANDASHKDNDTESLLSAMVYDPLFSNPSLEPHLPLQECAVHELEGVPLNFLTHVWHCMNKLLAPVPMPHAHSNMFPRFLLVPRHDAPQGVWDAVHNLLKWNDGVGYWFWHDVDLATNTLAWFEGRVTQDHLYHTIINKDSVGWFSVVETVVRPDGTCDGMMPTTLHALEKVSFALAWAVIQIIDVVLRLCRFDNVFLGPARCKYVGFHYQWIKSFLQSILDMSNEHIEPHLAPVARDALLQWLLDSTSLLGSSDLKSHEGEGGDLKKLPDTSGLSLHQKMLLAASQYMILPYVTPPDPESLLKKIVEALQKKKAFATGLADVELVCEECKIALRRCIGQAEIEQLREAHYTVEDTDTVKGKYIKAVSNLTIGKFCVSLKALMSVPHNPPPCEHRA</sequence>
<reference evidence="2" key="2">
    <citation type="submission" date="2015-01" db="EMBL/GenBank/DDBJ databases">
        <title>Evolutionary Origins and Diversification of the Mycorrhizal Mutualists.</title>
        <authorList>
            <consortium name="DOE Joint Genome Institute"/>
            <consortium name="Mycorrhizal Genomics Consortium"/>
            <person name="Kohler A."/>
            <person name="Kuo A."/>
            <person name="Nagy L.G."/>
            <person name="Floudas D."/>
            <person name="Copeland A."/>
            <person name="Barry K.W."/>
            <person name="Cichocki N."/>
            <person name="Veneault-Fourrey C."/>
            <person name="LaButti K."/>
            <person name="Lindquist E.A."/>
            <person name="Lipzen A."/>
            <person name="Lundell T."/>
            <person name="Morin E."/>
            <person name="Murat C."/>
            <person name="Riley R."/>
            <person name="Ohm R."/>
            <person name="Sun H."/>
            <person name="Tunlid A."/>
            <person name="Henrissat B."/>
            <person name="Grigoriev I.V."/>
            <person name="Hibbett D.S."/>
            <person name="Martin F."/>
        </authorList>
    </citation>
    <scope>NUCLEOTIDE SEQUENCE [LARGE SCALE GENOMIC DNA]</scope>
    <source>
        <strain evidence="2">ATCC 200175</strain>
    </source>
</reference>
<organism evidence="1 2">
    <name type="scientific">Paxillus involutus ATCC 200175</name>
    <dbReference type="NCBI Taxonomy" id="664439"/>
    <lineage>
        <taxon>Eukaryota</taxon>
        <taxon>Fungi</taxon>
        <taxon>Dikarya</taxon>
        <taxon>Basidiomycota</taxon>
        <taxon>Agaricomycotina</taxon>
        <taxon>Agaricomycetes</taxon>
        <taxon>Agaricomycetidae</taxon>
        <taxon>Boletales</taxon>
        <taxon>Paxilineae</taxon>
        <taxon>Paxillaceae</taxon>
        <taxon>Paxillus</taxon>
    </lineage>
</organism>
<gene>
    <name evidence="1" type="ORF">PAXINDRAFT_16751</name>
</gene>
<keyword evidence="2" id="KW-1185">Reference proteome</keyword>
<proteinExistence type="predicted"/>
<accession>A0A0C9T3R5</accession>
<protein>
    <submittedName>
        <fullName evidence="1">Uncharacterized protein</fullName>
    </submittedName>
</protein>
<dbReference type="Proteomes" id="UP000053647">
    <property type="component" value="Unassembled WGS sequence"/>
</dbReference>
<evidence type="ECO:0000313" key="1">
    <source>
        <dbReference type="EMBL" id="KIJ10250.1"/>
    </source>
</evidence>
<dbReference type="HOGENOM" id="CLU_637932_0_0_1"/>